<dbReference type="PANTHER" id="PTHR34477">
    <property type="entry name" value="UPF0213 PROTEIN YHBQ"/>
    <property type="match status" value="1"/>
</dbReference>
<dbReference type="InterPro" id="IPR035901">
    <property type="entry name" value="GIY-YIG_endonuc_sf"/>
</dbReference>
<evidence type="ECO:0000313" key="3">
    <source>
        <dbReference type="EMBL" id="KKS71784.1"/>
    </source>
</evidence>
<proteinExistence type="inferred from homology"/>
<dbReference type="InterPro" id="IPR050190">
    <property type="entry name" value="UPF0213_domain"/>
</dbReference>
<comment type="similarity">
    <text evidence="1">Belongs to the UPF0213 family.</text>
</comment>
<name>A0A0G1BF32_9BACT</name>
<dbReference type="PANTHER" id="PTHR34477:SF1">
    <property type="entry name" value="UPF0213 PROTEIN YHBQ"/>
    <property type="match status" value="1"/>
</dbReference>
<dbReference type="Pfam" id="PF01541">
    <property type="entry name" value="GIY-YIG"/>
    <property type="match status" value="1"/>
</dbReference>
<dbReference type="CDD" id="cd10456">
    <property type="entry name" value="GIY-YIG_UPF0213"/>
    <property type="match status" value="1"/>
</dbReference>
<protein>
    <submittedName>
        <fullName evidence="3">Excinuclease ABC C subunit domain-containing protein</fullName>
    </submittedName>
</protein>
<feature type="domain" description="GIY-YIG" evidence="2">
    <location>
        <begin position="1"/>
        <end position="75"/>
    </location>
</feature>
<evidence type="ECO:0000313" key="4">
    <source>
        <dbReference type="Proteomes" id="UP000033867"/>
    </source>
</evidence>
<organism evidence="3 4">
    <name type="scientific">Candidatus Magasanikbacteria bacterium GW2011_GWE2_42_7</name>
    <dbReference type="NCBI Taxonomy" id="1619052"/>
    <lineage>
        <taxon>Bacteria</taxon>
        <taxon>Candidatus Magasanikiibacteriota</taxon>
    </lineage>
</organism>
<gene>
    <name evidence="3" type="ORF">UV42_C0019G0008</name>
</gene>
<dbReference type="InterPro" id="IPR000305">
    <property type="entry name" value="GIY-YIG_endonuc"/>
</dbReference>
<evidence type="ECO:0000259" key="2">
    <source>
        <dbReference type="PROSITE" id="PS50164"/>
    </source>
</evidence>
<dbReference type="AlphaFoldDB" id="A0A0G1BF32"/>
<accession>A0A0G1BF32</accession>
<comment type="caution">
    <text evidence="3">The sequence shown here is derived from an EMBL/GenBank/DDBJ whole genome shotgun (WGS) entry which is preliminary data.</text>
</comment>
<dbReference type="PROSITE" id="PS50164">
    <property type="entry name" value="GIY_YIG"/>
    <property type="match status" value="1"/>
</dbReference>
<sequence length="76" mass="8801">MIHFVYILKCADGDHYTGIAKDLKKRVQEHQRGKSSSTATRLPVALVWFCGFITEADAVRFEKYLKSHSGRRFRDI</sequence>
<evidence type="ECO:0000256" key="1">
    <source>
        <dbReference type="ARBA" id="ARBA00007435"/>
    </source>
</evidence>
<dbReference type="EMBL" id="LCEK01000019">
    <property type="protein sequence ID" value="KKS71784.1"/>
    <property type="molecule type" value="Genomic_DNA"/>
</dbReference>
<reference evidence="3 4" key="1">
    <citation type="journal article" date="2015" name="Nature">
        <title>rRNA introns, odd ribosomes, and small enigmatic genomes across a large radiation of phyla.</title>
        <authorList>
            <person name="Brown C.T."/>
            <person name="Hug L.A."/>
            <person name="Thomas B.C."/>
            <person name="Sharon I."/>
            <person name="Castelle C.J."/>
            <person name="Singh A."/>
            <person name="Wilkins M.J."/>
            <person name="Williams K.H."/>
            <person name="Banfield J.F."/>
        </authorList>
    </citation>
    <scope>NUCLEOTIDE SEQUENCE [LARGE SCALE GENOMIC DNA]</scope>
</reference>
<dbReference type="Proteomes" id="UP000033867">
    <property type="component" value="Unassembled WGS sequence"/>
</dbReference>
<dbReference type="SUPFAM" id="SSF82771">
    <property type="entry name" value="GIY-YIG endonuclease"/>
    <property type="match status" value="1"/>
</dbReference>
<dbReference type="Gene3D" id="3.40.1440.10">
    <property type="entry name" value="GIY-YIG endonuclease"/>
    <property type="match status" value="1"/>
</dbReference>